<comment type="similarity">
    <text evidence="2">Belongs to the universal ribosomal protein uS3 family.</text>
</comment>
<sequence>MMVINKLDMNNNNKLLLKTLLLELNKNRLSKNIINNKNINKYMNELNNKGNKLQHLNNMNNWTTQIYNYNNNLEITNTMKDKLLKKLLYKFMTLKLNMNNVNFMKNIITSKPIKLSYNYLNSDIFSKCISMGDINKYNNGIKNEYSRLLNNTIPKLSKILSYYYNKKVTIEPIKLSYNYLNSDIFSKCISMGDINKYNNGIKNEYSRLLNNTIPKLNDQTISMNYINNIKYINKLKYNNIINNMNNNNNNLKLNINNIYNNMDIYNIPMNILMFKYLTGWSITFNGRLSTSKSISRSETQKILVGTFRNKNYLWSNINNKYKLNYIPANHNLSNMSNVNKNGKYNIKVKLNYI</sequence>
<keyword evidence="8" id="KW-0175">Coiled coil</keyword>
<evidence type="ECO:0000256" key="7">
    <source>
        <dbReference type="ARBA" id="ARBA00035430"/>
    </source>
</evidence>
<evidence type="ECO:0000256" key="2">
    <source>
        <dbReference type="ARBA" id="ARBA00010761"/>
    </source>
</evidence>
<accession>A0A0H3V281</accession>
<evidence type="ECO:0000256" key="5">
    <source>
        <dbReference type="ARBA" id="ARBA00023274"/>
    </source>
</evidence>
<keyword evidence="4 9" id="KW-0496">Mitochondrion</keyword>
<keyword evidence="3 9" id="KW-0689">Ribosomal protein</keyword>
<evidence type="ECO:0000256" key="6">
    <source>
        <dbReference type="ARBA" id="ARBA00035157"/>
    </source>
</evidence>
<feature type="coiled-coil region" evidence="8">
    <location>
        <begin position="234"/>
        <end position="261"/>
    </location>
</feature>
<dbReference type="EMBL" id="KM595073">
    <property type="protein sequence ID" value="AJG03029.1"/>
    <property type="molecule type" value="Genomic_DNA"/>
</dbReference>
<dbReference type="Pfam" id="PF05316">
    <property type="entry name" value="VAR1"/>
    <property type="match status" value="1"/>
</dbReference>
<reference evidence="9" key="1">
    <citation type="journal article" date="2015" name="Mol. Biol. Evol.">
        <title>Extensive Horizontal Transfer and Homologous Recombination Generate Highly Chimeric Mitochondrial Genomes in Yeast.</title>
        <authorList>
            <person name="Wu B."/>
            <person name="Buljic A."/>
            <person name="Hao W."/>
        </authorList>
    </citation>
    <scope>NUCLEOTIDE SEQUENCE</scope>
    <source>
        <strain evidence="9">CBS 5448</strain>
    </source>
</reference>
<dbReference type="GO" id="GO:1990904">
    <property type="term" value="C:ribonucleoprotein complex"/>
    <property type="evidence" value="ECO:0007669"/>
    <property type="project" value="UniProtKB-KW"/>
</dbReference>
<dbReference type="GO" id="GO:0006412">
    <property type="term" value="P:translation"/>
    <property type="evidence" value="ECO:0007669"/>
    <property type="project" value="InterPro"/>
</dbReference>
<dbReference type="GO" id="GO:0005840">
    <property type="term" value="C:ribosome"/>
    <property type="evidence" value="ECO:0007669"/>
    <property type="project" value="UniProtKB-KW"/>
</dbReference>
<evidence type="ECO:0000256" key="3">
    <source>
        <dbReference type="ARBA" id="ARBA00022980"/>
    </source>
</evidence>
<proteinExistence type="inferred from homology"/>
<evidence type="ECO:0000256" key="1">
    <source>
        <dbReference type="ARBA" id="ARBA00004173"/>
    </source>
</evidence>
<name>A0A0H3V281_TORDE</name>
<dbReference type="GO" id="GO:0003735">
    <property type="term" value="F:structural constituent of ribosome"/>
    <property type="evidence" value="ECO:0007669"/>
    <property type="project" value="InterPro"/>
</dbReference>
<evidence type="ECO:0000256" key="8">
    <source>
        <dbReference type="SAM" id="Coils"/>
    </source>
</evidence>
<organism evidence="9">
    <name type="scientific">Torulaspora delbrueckii</name>
    <name type="common">Yeast</name>
    <name type="synonym">Candida colliculosa</name>
    <dbReference type="NCBI Taxonomy" id="4950"/>
    <lineage>
        <taxon>Eukaryota</taxon>
        <taxon>Fungi</taxon>
        <taxon>Dikarya</taxon>
        <taxon>Ascomycota</taxon>
        <taxon>Saccharomycotina</taxon>
        <taxon>Saccharomycetes</taxon>
        <taxon>Saccharomycetales</taxon>
        <taxon>Saccharomycetaceae</taxon>
        <taxon>Torulaspora</taxon>
    </lineage>
</organism>
<dbReference type="AlphaFoldDB" id="A0A0H3V281"/>
<dbReference type="RefSeq" id="YP_009154754.1">
    <property type="nucleotide sequence ID" value="NC_027433.1"/>
</dbReference>
<dbReference type="GO" id="GO:0005739">
    <property type="term" value="C:mitochondrion"/>
    <property type="evidence" value="ECO:0007669"/>
    <property type="project" value="UniProtKB-SubCell"/>
</dbReference>
<evidence type="ECO:0000313" key="9">
    <source>
        <dbReference type="EMBL" id="AJG03029.1"/>
    </source>
</evidence>
<protein>
    <recommendedName>
        <fullName evidence="6">Small ribosomal subunit protein uS3m</fullName>
    </recommendedName>
    <alternativeName>
        <fullName evidence="7">Ribosomal protein VAR1, mitochondrial</fullName>
    </alternativeName>
</protein>
<dbReference type="GeneID" id="24955247"/>
<evidence type="ECO:0000256" key="4">
    <source>
        <dbReference type="ARBA" id="ARBA00023128"/>
    </source>
</evidence>
<geneLocation type="mitochondrion" evidence="9"/>
<dbReference type="InterPro" id="IPR007980">
    <property type="entry name" value="Ribosomal_uS3m_fun"/>
</dbReference>
<comment type="subcellular location">
    <subcellularLocation>
        <location evidence="1">Mitochondrion</location>
    </subcellularLocation>
</comment>
<gene>
    <name evidence="9" type="primary">rps3</name>
</gene>
<keyword evidence="5" id="KW-0687">Ribonucleoprotein</keyword>